<dbReference type="GO" id="GO:0051205">
    <property type="term" value="P:protein insertion into membrane"/>
    <property type="evidence" value="ECO:0007669"/>
    <property type="project" value="TreeGrafter"/>
</dbReference>
<feature type="domain" description="Outer membrane protein assembly factor BamE" evidence="4">
    <location>
        <begin position="51"/>
        <end position="125"/>
    </location>
</feature>
<keyword evidence="1" id="KW-0732">Signal</keyword>
<keyword evidence="6" id="KW-1185">Reference proteome</keyword>
<sequence>MRTSVMGKAGFRRGPGLAALLIAGVALSGCSSMGLDSKDALGGISETYQSGYVPPPMALEQIPVGSSRDQVLIALGTPSTTAQYGGEVFYYISQTRRRAARFMRPEVVDQRIIAVYFDQKQTVERVAHYGLQDGKVFDFVTRTTPTGGSDLTFLQQVLSGGTTFGNPFGT</sequence>
<evidence type="ECO:0000259" key="4">
    <source>
        <dbReference type="Pfam" id="PF04355"/>
    </source>
</evidence>
<dbReference type="InterPro" id="IPR007450">
    <property type="entry name" value="BamE_dom"/>
</dbReference>
<dbReference type="RefSeq" id="WP_343061215.1">
    <property type="nucleotide sequence ID" value="NZ_JACHOO010000010.1"/>
</dbReference>
<dbReference type="InterPro" id="IPR026592">
    <property type="entry name" value="BamE"/>
</dbReference>
<dbReference type="PROSITE" id="PS51257">
    <property type="entry name" value="PROKAR_LIPOPROTEIN"/>
    <property type="match status" value="1"/>
</dbReference>
<gene>
    <name evidence="5" type="ORF">GGQ63_003861</name>
</gene>
<accession>A0A7W9FQ50</accession>
<reference evidence="5 6" key="1">
    <citation type="submission" date="2020-08" db="EMBL/GenBank/DDBJ databases">
        <title>Genomic Encyclopedia of Type Strains, Phase IV (KMG-IV): sequencing the most valuable type-strain genomes for metagenomic binning, comparative biology and taxonomic classification.</title>
        <authorList>
            <person name="Goeker M."/>
        </authorList>
    </citation>
    <scope>NUCLEOTIDE SEQUENCE [LARGE SCALE GENOMIC DNA]</scope>
    <source>
        <strain evidence="5 6">DSM 16268</strain>
    </source>
</reference>
<dbReference type="GO" id="GO:1990063">
    <property type="term" value="C:Bam protein complex"/>
    <property type="evidence" value="ECO:0007669"/>
    <property type="project" value="TreeGrafter"/>
</dbReference>
<dbReference type="AlphaFoldDB" id="A0A7W9FQ50"/>
<evidence type="ECO:0000256" key="3">
    <source>
        <dbReference type="ARBA" id="ARBA00023237"/>
    </source>
</evidence>
<evidence type="ECO:0000313" key="5">
    <source>
        <dbReference type="EMBL" id="MBB5754769.1"/>
    </source>
</evidence>
<proteinExistence type="predicted"/>
<dbReference type="EMBL" id="JACHOO010000010">
    <property type="protein sequence ID" value="MBB5754769.1"/>
    <property type="molecule type" value="Genomic_DNA"/>
</dbReference>
<keyword evidence="2" id="KW-0472">Membrane</keyword>
<organism evidence="5 6">
    <name type="scientific">Prosthecomicrobium pneumaticum</name>
    <dbReference type="NCBI Taxonomy" id="81895"/>
    <lineage>
        <taxon>Bacteria</taxon>
        <taxon>Pseudomonadati</taxon>
        <taxon>Pseudomonadota</taxon>
        <taxon>Alphaproteobacteria</taxon>
        <taxon>Hyphomicrobiales</taxon>
        <taxon>Kaistiaceae</taxon>
        <taxon>Prosthecomicrobium</taxon>
    </lineage>
</organism>
<dbReference type="Pfam" id="PF04355">
    <property type="entry name" value="BamE"/>
    <property type="match status" value="1"/>
</dbReference>
<evidence type="ECO:0000313" key="6">
    <source>
        <dbReference type="Proteomes" id="UP000523821"/>
    </source>
</evidence>
<evidence type="ECO:0000256" key="1">
    <source>
        <dbReference type="ARBA" id="ARBA00022729"/>
    </source>
</evidence>
<protein>
    <submittedName>
        <fullName evidence="5">Outer membrane protein assembly factor BamE (Lipoprotein component of BamABCDE complex)</fullName>
    </submittedName>
</protein>
<dbReference type="InterPro" id="IPR037873">
    <property type="entry name" value="BamE-like"/>
</dbReference>
<dbReference type="GO" id="GO:0030674">
    <property type="term" value="F:protein-macromolecule adaptor activity"/>
    <property type="evidence" value="ECO:0007669"/>
    <property type="project" value="TreeGrafter"/>
</dbReference>
<dbReference type="Proteomes" id="UP000523821">
    <property type="component" value="Unassembled WGS sequence"/>
</dbReference>
<dbReference type="PANTHER" id="PTHR37482">
    <property type="entry name" value="OUTER MEMBRANE PROTEIN ASSEMBLY FACTOR BAME"/>
    <property type="match status" value="1"/>
</dbReference>
<name>A0A7W9FQ50_9HYPH</name>
<keyword evidence="5" id="KW-0449">Lipoprotein</keyword>
<dbReference type="GO" id="GO:0043165">
    <property type="term" value="P:Gram-negative-bacterium-type cell outer membrane assembly"/>
    <property type="evidence" value="ECO:0007669"/>
    <property type="project" value="TreeGrafter"/>
</dbReference>
<dbReference type="Gene3D" id="3.30.1450.10">
    <property type="match status" value="1"/>
</dbReference>
<dbReference type="PANTHER" id="PTHR37482:SF1">
    <property type="entry name" value="OUTER MEMBRANE PROTEIN ASSEMBLY FACTOR BAME"/>
    <property type="match status" value="1"/>
</dbReference>
<evidence type="ECO:0000256" key="2">
    <source>
        <dbReference type="ARBA" id="ARBA00023136"/>
    </source>
</evidence>
<keyword evidence="3" id="KW-0998">Cell outer membrane</keyword>
<comment type="caution">
    <text evidence="5">The sequence shown here is derived from an EMBL/GenBank/DDBJ whole genome shotgun (WGS) entry which is preliminary data.</text>
</comment>